<evidence type="ECO:0000256" key="1">
    <source>
        <dbReference type="SAM" id="MobiDB-lite"/>
    </source>
</evidence>
<feature type="compositionally biased region" description="Polar residues" evidence="1">
    <location>
        <begin position="580"/>
        <end position="591"/>
    </location>
</feature>
<dbReference type="WBParaSite" id="ACOC_0000547401-mRNA-1">
    <property type="protein sequence ID" value="ACOC_0000547401-mRNA-1"/>
    <property type="gene ID" value="ACOC_0000547401"/>
</dbReference>
<protein>
    <submittedName>
        <fullName evidence="4">Non-specific serine/threonine protein kinase</fullName>
    </submittedName>
</protein>
<feature type="compositionally biased region" description="Basic and acidic residues" evidence="1">
    <location>
        <begin position="175"/>
        <end position="194"/>
    </location>
</feature>
<sequence>MGTSLGPFVSARSSCFDTSVQDANSKYRSEARELLNKWTGRERNGVYRVLNDHGANDSPNRREFARRSATTIDRERVRHMVPGHPAQLRTVYAHRCIRNLAGERMQLTHRTRSCSPVRPRHVVFKSLTSTEVPSLLNSKLPDVLSDSQKSSRVEKSHESRTGLSMLSKSSSIRENSCKRDWERPRKKTSQERTARRNSRQVGLTPSSSSSDEAFDPSLTRADVRRRRRRRKDSTKSVALLSAGASDTGMLAACLTLSDLFQSSDSGSVDDLIGSAEETDASSILDDESHYSAIVHFKPSKANTKRIAIAPPVPGLWKVANADEFISKNKQLVRSPCEEATTVVWTVRPHDTVRRILILPKRCVALNYVNKKDKAKAVLPGKSGIKKDEKKEISEVVKDQESNKKTSRIKRLVAMKSKPTEQESEKKTEVIEENKKCTKELVPSKIKDEVDQVNKSQSREVKVVGETEQKTPQLKTVKPKAKQEQPKEESIEMLVNLRSKAVHSQEVTTVRELPLRLSFKHPQKIREKMPLVTESVTETFTKKPAKLTFAKTLMEKRPTRIGSVATTKNCASSDNERTHPLPNTTPSSSQHLADSVVLDDAKSDEKRHEWSSISRLAIEEEYNSAGCLVLPDKSLLEEHVSSNRGRLGDEEPTLVGNEPRRDSPANSIANEILPACAIRVFECSPHGVPVITAPSRSVSQLSGGCSAEHTTTPTVMLDTLSSYNNYNSTPQGFLRDVNARIQITKPIAFDTPKTPFEERVQQQANAIRKAAATAAATTTNDGPVGCFGIAIGMTALSTSFTAAIAANANHGRHERYAAHIPVNRGDNSGQQNVVTQDNQQSDALDNATKQLDHVIDQARHKHSQHRSKFKEAIDYLDQIFEDLKKECDPDDSDFCELIDDLGDKRRTIRIAVGDDKGNAKERNQPITQPQAVSQADVIRRPSIIHPSNTKTTTNSSNRITRQTKQDQQSPATEVIVPPSVVVESEPSEFNVAETIVLPKKTDKLDFTRRWLRDDLSSLAHQPPTPIMLMPEPCSYYNDVDEHSLGSCSAEVAAINLNGRREKPKKSNGYATFNSLLAFTLRNVHWKFV</sequence>
<organism evidence="4">
    <name type="scientific">Angiostrongylus costaricensis</name>
    <name type="common">Nematode worm</name>
    <dbReference type="NCBI Taxonomy" id="334426"/>
    <lineage>
        <taxon>Eukaryota</taxon>
        <taxon>Metazoa</taxon>
        <taxon>Ecdysozoa</taxon>
        <taxon>Nematoda</taxon>
        <taxon>Chromadorea</taxon>
        <taxon>Rhabditida</taxon>
        <taxon>Rhabditina</taxon>
        <taxon>Rhabditomorpha</taxon>
        <taxon>Strongyloidea</taxon>
        <taxon>Metastrongylidae</taxon>
        <taxon>Angiostrongylus</taxon>
    </lineage>
</organism>
<feature type="compositionally biased region" description="Basic and acidic residues" evidence="1">
    <location>
        <begin position="149"/>
        <end position="160"/>
    </location>
</feature>
<feature type="region of interest" description="Disordered" evidence="1">
    <location>
        <begin position="460"/>
        <end position="488"/>
    </location>
</feature>
<dbReference type="Proteomes" id="UP000267027">
    <property type="component" value="Unassembled WGS sequence"/>
</dbReference>
<feature type="region of interest" description="Disordered" evidence="1">
    <location>
        <begin position="944"/>
        <end position="972"/>
    </location>
</feature>
<evidence type="ECO:0000313" key="4">
    <source>
        <dbReference type="WBParaSite" id="ACOC_0000547401-mRNA-1"/>
    </source>
</evidence>
<dbReference type="AlphaFoldDB" id="A0A158PGQ6"/>
<reference evidence="4" key="1">
    <citation type="submission" date="2016-04" db="UniProtKB">
        <authorList>
            <consortium name="WormBaseParasite"/>
        </authorList>
    </citation>
    <scope>IDENTIFICATION</scope>
</reference>
<feature type="region of interest" description="Disordered" evidence="1">
    <location>
        <begin position="141"/>
        <end position="236"/>
    </location>
</feature>
<dbReference type="EMBL" id="UYYA01003873">
    <property type="protein sequence ID" value="VDM57060.1"/>
    <property type="molecule type" value="Genomic_DNA"/>
</dbReference>
<feature type="region of interest" description="Disordered" evidence="1">
    <location>
        <begin position="640"/>
        <end position="664"/>
    </location>
</feature>
<feature type="compositionally biased region" description="Low complexity" evidence="1">
    <location>
        <begin position="946"/>
        <end position="956"/>
    </location>
</feature>
<name>A0A158PGQ6_ANGCS</name>
<feature type="region of interest" description="Disordered" evidence="1">
    <location>
        <begin position="566"/>
        <end position="592"/>
    </location>
</feature>
<evidence type="ECO:0000313" key="3">
    <source>
        <dbReference type="Proteomes" id="UP000267027"/>
    </source>
</evidence>
<feature type="compositionally biased region" description="Polar residues" evidence="1">
    <location>
        <begin position="161"/>
        <end position="174"/>
    </location>
</feature>
<proteinExistence type="predicted"/>
<feature type="compositionally biased region" description="Basic residues" evidence="1">
    <location>
        <begin position="223"/>
        <end position="232"/>
    </location>
</feature>
<accession>A0A158PGQ6</accession>
<keyword evidence="3" id="KW-1185">Reference proteome</keyword>
<dbReference type="OrthoDB" id="5877736at2759"/>
<feature type="compositionally biased region" description="Polar residues" evidence="1">
    <location>
        <begin position="957"/>
        <end position="970"/>
    </location>
</feature>
<gene>
    <name evidence="2" type="ORF">ACOC_LOCUS5475</name>
</gene>
<reference evidence="2 3" key="2">
    <citation type="submission" date="2018-11" db="EMBL/GenBank/DDBJ databases">
        <authorList>
            <consortium name="Pathogen Informatics"/>
        </authorList>
    </citation>
    <scope>NUCLEOTIDE SEQUENCE [LARGE SCALE GENOMIC DNA]</scope>
    <source>
        <strain evidence="2 3">Costa Rica</strain>
    </source>
</reference>
<evidence type="ECO:0000313" key="2">
    <source>
        <dbReference type="EMBL" id="VDM57060.1"/>
    </source>
</evidence>